<accession>U1GXK7</accession>
<evidence type="ECO:0000313" key="8">
    <source>
        <dbReference type="Proteomes" id="UP000019373"/>
    </source>
</evidence>
<dbReference type="AlphaFoldDB" id="U1GXK7"/>
<protein>
    <submittedName>
        <fullName evidence="7">Uncharacterized protein</fullName>
    </submittedName>
</protein>
<keyword evidence="4" id="KW-0804">Transcription</keyword>
<dbReference type="GO" id="GO:0003712">
    <property type="term" value="F:transcription coregulator activity"/>
    <property type="evidence" value="ECO:0007669"/>
    <property type="project" value="InterPro"/>
</dbReference>
<sequence length="354" mass="34967">MAYACIPFHVRDSELNDIKSSARLGDDAYGTSSRAERVASESGDTYSTGRSGGMGGDSGTYGAGGRQTGDDSDGFSGRTQDTGYGSGTAAGAGYGNKTGGYKEQELGDFQASEGLGDSTKTYTGGHDTYGSGATGGAGFGNKSSSHGGDSGEYRGSDGMGEHSKPYVGGHDTYGSGSTGGAGYGNKSSSFGDDDSSSKKDSTAARITHTTSTLLTRLENILAIALPPTSTNPSSNNNNTDTTNPGSSAPNPALGASSNPSITHAGIAVESFNLDVETTALVKAAEDLMGLGRGLKEIWLGGAGSGSGSGSGSHGGGLDGAAEGVDGEVGGGGVGAREEDVRAVLEGLGRLLGEG</sequence>
<evidence type="ECO:0000256" key="5">
    <source>
        <dbReference type="ARBA" id="ARBA00023242"/>
    </source>
</evidence>
<evidence type="ECO:0000256" key="6">
    <source>
        <dbReference type="SAM" id="MobiDB-lite"/>
    </source>
</evidence>
<feature type="region of interest" description="Disordered" evidence="6">
    <location>
        <begin position="226"/>
        <end position="258"/>
    </location>
</feature>
<dbReference type="OrthoDB" id="203279at2759"/>
<proteinExistence type="inferred from homology"/>
<dbReference type="OMA" id="MAYACIP"/>
<dbReference type="GeneID" id="19240759"/>
<keyword evidence="8" id="KW-1185">Reference proteome</keyword>
<keyword evidence="5" id="KW-0539">Nucleus</keyword>
<comment type="subcellular location">
    <subcellularLocation>
        <location evidence="1">Nucleus</location>
    </subcellularLocation>
</comment>
<evidence type="ECO:0000313" key="7">
    <source>
        <dbReference type="EMBL" id="ERF77243.1"/>
    </source>
</evidence>
<feature type="compositionally biased region" description="Gly residues" evidence="6">
    <location>
        <begin position="303"/>
        <end position="318"/>
    </location>
</feature>
<feature type="region of interest" description="Disordered" evidence="6">
    <location>
        <begin position="19"/>
        <end position="204"/>
    </location>
</feature>
<evidence type="ECO:0000256" key="3">
    <source>
        <dbReference type="ARBA" id="ARBA00023015"/>
    </source>
</evidence>
<feature type="compositionally biased region" description="Gly residues" evidence="6">
    <location>
        <begin position="84"/>
        <end position="98"/>
    </location>
</feature>
<dbReference type="HOGENOM" id="CLU_783094_0_0_1"/>
<feature type="compositionally biased region" description="Basic and acidic residues" evidence="6">
    <location>
        <begin position="149"/>
        <end position="164"/>
    </location>
</feature>
<gene>
    <name evidence="7" type="ORF">EPUS_05812</name>
</gene>
<keyword evidence="3" id="KW-0805">Transcription regulation</keyword>
<comment type="similarity">
    <text evidence="2">Belongs to the Mediator complex subunit 22 family.</text>
</comment>
<organism evidence="7 8">
    <name type="scientific">Endocarpon pusillum (strain Z07020 / HMAS-L-300199)</name>
    <name type="common">Lichen-forming fungus</name>
    <dbReference type="NCBI Taxonomy" id="1263415"/>
    <lineage>
        <taxon>Eukaryota</taxon>
        <taxon>Fungi</taxon>
        <taxon>Dikarya</taxon>
        <taxon>Ascomycota</taxon>
        <taxon>Pezizomycotina</taxon>
        <taxon>Eurotiomycetes</taxon>
        <taxon>Chaetothyriomycetidae</taxon>
        <taxon>Verrucariales</taxon>
        <taxon>Verrucariaceae</taxon>
        <taxon>Endocarpon</taxon>
    </lineage>
</organism>
<feature type="region of interest" description="Disordered" evidence="6">
    <location>
        <begin position="303"/>
        <end position="338"/>
    </location>
</feature>
<feature type="compositionally biased region" description="Gly residues" evidence="6">
    <location>
        <begin position="50"/>
        <end position="67"/>
    </location>
</feature>
<dbReference type="RefSeq" id="XP_007785453.1">
    <property type="nucleotide sequence ID" value="XM_007787263.1"/>
</dbReference>
<dbReference type="eggNOG" id="ENOG502SD63">
    <property type="taxonomic scope" value="Eukaryota"/>
</dbReference>
<evidence type="ECO:0000256" key="2">
    <source>
        <dbReference type="ARBA" id="ARBA00005942"/>
    </source>
</evidence>
<dbReference type="EMBL" id="KE720645">
    <property type="protein sequence ID" value="ERF77243.1"/>
    <property type="molecule type" value="Genomic_DNA"/>
</dbReference>
<evidence type="ECO:0000256" key="1">
    <source>
        <dbReference type="ARBA" id="ARBA00004123"/>
    </source>
</evidence>
<reference evidence="8" key="1">
    <citation type="journal article" date="2014" name="BMC Genomics">
        <title>Genome characteristics reveal the impact of lichenization on lichen-forming fungus Endocarpon pusillum Hedwig (Verrucariales, Ascomycota).</title>
        <authorList>
            <person name="Wang Y.-Y."/>
            <person name="Liu B."/>
            <person name="Zhang X.-Y."/>
            <person name="Zhou Q.-M."/>
            <person name="Zhang T."/>
            <person name="Li H."/>
            <person name="Yu Y.-F."/>
            <person name="Zhang X.-L."/>
            <person name="Hao X.-Y."/>
            <person name="Wang M."/>
            <person name="Wang L."/>
            <person name="Wei J.-C."/>
        </authorList>
    </citation>
    <scope>NUCLEOTIDE SEQUENCE [LARGE SCALE GENOMIC DNA]</scope>
    <source>
        <strain evidence="8">Z07020 / HMAS-L-300199</strain>
    </source>
</reference>
<dbReference type="Pfam" id="PF06179">
    <property type="entry name" value="Med22"/>
    <property type="match status" value="1"/>
</dbReference>
<evidence type="ECO:0000256" key="4">
    <source>
        <dbReference type="ARBA" id="ARBA00023163"/>
    </source>
</evidence>
<feature type="compositionally biased region" description="Low complexity" evidence="6">
    <location>
        <begin position="226"/>
        <end position="247"/>
    </location>
</feature>
<dbReference type="GO" id="GO:0016592">
    <property type="term" value="C:mediator complex"/>
    <property type="evidence" value="ECO:0007669"/>
    <property type="project" value="InterPro"/>
</dbReference>
<dbReference type="Proteomes" id="UP000019373">
    <property type="component" value="Unassembled WGS sequence"/>
</dbReference>
<dbReference type="GO" id="GO:0006357">
    <property type="term" value="P:regulation of transcription by RNA polymerase II"/>
    <property type="evidence" value="ECO:0007669"/>
    <property type="project" value="InterPro"/>
</dbReference>
<name>U1GXK7_ENDPU</name>
<dbReference type="InterPro" id="IPR009332">
    <property type="entry name" value="Med22"/>
</dbReference>